<comment type="caution">
    <text evidence="2">The sequence shown here is derived from an EMBL/GenBank/DDBJ whole genome shotgun (WGS) entry which is preliminary data.</text>
</comment>
<dbReference type="Gene3D" id="3.40.50.80">
    <property type="entry name" value="Nucleotide-binding domain of ferredoxin-NADP reductase (FNR) module"/>
    <property type="match status" value="1"/>
</dbReference>
<dbReference type="STRING" id="159449.B4N89_32335"/>
<dbReference type="RefSeq" id="WP_078980033.1">
    <property type="nucleotide sequence ID" value="NZ_MWQN01000002.1"/>
</dbReference>
<dbReference type="GO" id="GO:0016491">
    <property type="term" value="F:oxidoreductase activity"/>
    <property type="evidence" value="ECO:0007669"/>
    <property type="project" value="InterPro"/>
</dbReference>
<keyword evidence="3" id="KW-1185">Reference proteome</keyword>
<sequence>MGGSPLVSLLHVTEVTRITPRMTRVSFTGEGLGDDFATWPDQQLKLCFPRPGQHAPLLPQEDPDDLGRWYGAFLAIPEAERPWMRSYTVRAHHPERAAIDVDFVLHPDAGPATRWAETACPGDVLARYGPSAAYARPLGTADTYLLVGDETALPAIGSILAALPEATHAIVYAEVVDAAEEQRFFSRARLTTHWLHRGAVPAGHGDLLPAALRAARLPEGSTRAWLAGEAGTVRALRRHLVDERGLARGAVEFAGYWRLRLTQDDAPTEADLAEARERVADAAASGC</sequence>
<dbReference type="PANTHER" id="PTHR30157:SF0">
    <property type="entry name" value="NADPH-DEPENDENT FERRIC-CHELATE REDUCTASE"/>
    <property type="match status" value="1"/>
</dbReference>
<dbReference type="Pfam" id="PF04954">
    <property type="entry name" value="SIP"/>
    <property type="match status" value="1"/>
</dbReference>
<dbReference type="PROSITE" id="PS51384">
    <property type="entry name" value="FAD_FR"/>
    <property type="match status" value="1"/>
</dbReference>
<dbReference type="Proteomes" id="UP000190037">
    <property type="component" value="Unassembled WGS sequence"/>
</dbReference>
<name>A0A1T3NQ01_9ACTN</name>
<evidence type="ECO:0000313" key="3">
    <source>
        <dbReference type="Proteomes" id="UP000190037"/>
    </source>
</evidence>
<dbReference type="PANTHER" id="PTHR30157">
    <property type="entry name" value="FERRIC REDUCTASE, NADPH-DEPENDENT"/>
    <property type="match status" value="1"/>
</dbReference>
<evidence type="ECO:0000259" key="1">
    <source>
        <dbReference type="PROSITE" id="PS51384"/>
    </source>
</evidence>
<gene>
    <name evidence="2" type="ORF">B4N89_32335</name>
</gene>
<evidence type="ECO:0000313" key="2">
    <source>
        <dbReference type="EMBL" id="OPC78828.1"/>
    </source>
</evidence>
<dbReference type="OrthoDB" id="3291337at2"/>
<dbReference type="CDD" id="cd06193">
    <property type="entry name" value="siderophore_interacting"/>
    <property type="match status" value="1"/>
</dbReference>
<dbReference type="AlphaFoldDB" id="A0A1T3NQ01"/>
<accession>A0A1T3NQ01</accession>
<protein>
    <submittedName>
        <fullName evidence="2">NADPH-dependent ferric siderophore reductase</fullName>
    </submittedName>
</protein>
<proteinExistence type="predicted"/>
<dbReference type="Pfam" id="PF08021">
    <property type="entry name" value="FAD_binding_9"/>
    <property type="match status" value="1"/>
</dbReference>
<dbReference type="InterPro" id="IPR039374">
    <property type="entry name" value="SIP_fam"/>
</dbReference>
<dbReference type="InterPro" id="IPR017927">
    <property type="entry name" value="FAD-bd_FR_type"/>
</dbReference>
<dbReference type="InterPro" id="IPR017938">
    <property type="entry name" value="Riboflavin_synthase-like_b-brl"/>
</dbReference>
<dbReference type="Gene3D" id="2.40.30.10">
    <property type="entry name" value="Translation factors"/>
    <property type="match status" value="1"/>
</dbReference>
<dbReference type="SUPFAM" id="SSF63380">
    <property type="entry name" value="Riboflavin synthase domain-like"/>
    <property type="match status" value="1"/>
</dbReference>
<feature type="domain" description="FAD-binding FR-type" evidence="1">
    <location>
        <begin position="5"/>
        <end position="137"/>
    </location>
</feature>
<dbReference type="InterPro" id="IPR007037">
    <property type="entry name" value="SIP_rossman_dom"/>
</dbReference>
<dbReference type="EMBL" id="MWQN01000002">
    <property type="protein sequence ID" value="OPC78828.1"/>
    <property type="molecule type" value="Genomic_DNA"/>
</dbReference>
<dbReference type="InterPro" id="IPR039261">
    <property type="entry name" value="FNR_nucleotide-bd"/>
</dbReference>
<reference evidence="2 3" key="1">
    <citation type="submission" date="2017-03" db="EMBL/GenBank/DDBJ databases">
        <title>Draft genome sequence of Streptomyces scabrisporus NF3, endophyte isolated from Amphipterygium adstringens.</title>
        <authorList>
            <person name="Vazquez M."/>
            <person name="Ceapa C.D."/>
            <person name="Rodriguez Luna D."/>
            <person name="Sanchez Esquivel S."/>
        </authorList>
    </citation>
    <scope>NUCLEOTIDE SEQUENCE [LARGE SCALE GENOMIC DNA]</scope>
    <source>
        <strain evidence="2 3">NF3</strain>
    </source>
</reference>
<dbReference type="InterPro" id="IPR013113">
    <property type="entry name" value="SIP_FAD-bd"/>
</dbReference>
<organism evidence="2 3">
    <name type="scientific">Embleya scabrispora</name>
    <dbReference type="NCBI Taxonomy" id="159449"/>
    <lineage>
        <taxon>Bacteria</taxon>
        <taxon>Bacillati</taxon>
        <taxon>Actinomycetota</taxon>
        <taxon>Actinomycetes</taxon>
        <taxon>Kitasatosporales</taxon>
        <taxon>Streptomycetaceae</taxon>
        <taxon>Embleya</taxon>
    </lineage>
</organism>